<dbReference type="InterPro" id="IPR006439">
    <property type="entry name" value="HAD-SF_hydro_IA"/>
</dbReference>
<dbReference type="SFLD" id="SFLDS00003">
    <property type="entry name" value="Haloacid_Dehalogenase"/>
    <property type="match status" value="1"/>
</dbReference>
<dbReference type="InterPro" id="IPR023214">
    <property type="entry name" value="HAD_sf"/>
</dbReference>
<dbReference type="GO" id="GO:0050308">
    <property type="term" value="F:sugar-phosphatase activity"/>
    <property type="evidence" value="ECO:0007669"/>
    <property type="project" value="TreeGrafter"/>
</dbReference>
<evidence type="ECO:0000313" key="2">
    <source>
        <dbReference type="Proteomes" id="UP000807306"/>
    </source>
</evidence>
<dbReference type="PANTHER" id="PTHR43481">
    <property type="entry name" value="FRUCTOSE-1-PHOSPHATE PHOSPHATASE"/>
    <property type="match status" value="1"/>
</dbReference>
<dbReference type="Gene3D" id="3.40.50.1000">
    <property type="entry name" value="HAD superfamily/HAD-like"/>
    <property type="match status" value="1"/>
</dbReference>
<dbReference type="InterPro" id="IPR023198">
    <property type="entry name" value="PGP-like_dom2"/>
</dbReference>
<keyword evidence="2" id="KW-1185">Reference proteome</keyword>
<proteinExistence type="predicted"/>
<organism evidence="1 2">
    <name type="scientific">Crepidotus variabilis</name>
    <dbReference type="NCBI Taxonomy" id="179855"/>
    <lineage>
        <taxon>Eukaryota</taxon>
        <taxon>Fungi</taxon>
        <taxon>Dikarya</taxon>
        <taxon>Basidiomycota</taxon>
        <taxon>Agaricomycotina</taxon>
        <taxon>Agaricomycetes</taxon>
        <taxon>Agaricomycetidae</taxon>
        <taxon>Agaricales</taxon>
        <taxon>Agaricineae</taxon>
        <taxon>Crepidotaceae</taxon>
        <taxon>Crepidotus</taxon>
    </lineage>
</organism>
<dbReference type="SFLD" id="SFLDG01129">
    <property type="entry name" value="C1.5:_HAD__Beta-PGM__Phosphata"/>
    <property type="match status" value="1"/>
</dbReference>
<protein>
    <submittedName>
        <fullName evidence="1">HAD-like protein</fullName>
    </submittedName>
</protein>
<dbReference type="NCBIfam" id="TIGR01509">
    <property type="entry name" value="HAD-SF-IA-v3"/>
    <property type="match status" value="1"/>
</dbReference>
<dbReference type="Pfam" id="PF00702">
    <property type="entry name" value="Hydrolase"/>
    <property type="match status" value="1"/>
</dbReference>
<name>A0A9P6EVS2_9AGAR</name>
<dbReference type="Proteomes" id="UP000807306">
    <property type="component" value="Unassembled WGS sequence"/>
</dbReference>
<dbReference type="OrthoDB" id="40579at2759"/>
<accession>A0A9P6EVS2</accession>
<gene>
    <name evidence="1" type="ORF">CPB83DRAFT_32426</name>
</gene>
<dbReference type="InterPro" id="IPR051806">
    <property type="entry name" value="HAD-like_SPP"/>
</dbReference>
<reference evidence="1" key="1">
    <citation type="submission" date="2020-11" db="EMBL/GenBank/DDBJ databases">
        <authorList>
            <consortium name="DOE Joint Genome Institute"/>
            <person name="Ahrendt S."/>
            <person name="Riley R."/>
            <person name="Andreopoulos W."/>
            <person name="Labutti K."/>
            <person name="Pangilinan J."/>
            <person name="Ruiz-Duenas F.J."/>
            <person name="Barrasa J.M."/>
            <person name="Sanchez-Garcia M."/>
            <person name="Camarero S."/>
            <person name="Miyauchi S."/>
            <person name="Serrano A."/>
            <person name="Linde D."/>
            <person name="Babiker R."/>
            <person name="Drula E."/>
            <person name="Ayuso-Fernandez I."/>
            <person name="Pacheco R."/>
            <person name="Padilla G."/>
            <person name="Ferreira P."/>
            <person name="Barriuso J."/>
            <person name="Kellner H."/>
            <person name="Castanera R."/>
            <person name="Alfaro M."/>
            <person name="Ramirez L."/>
            <person name="Pisabarro A.G."/>
            <person name="Kuo A."/>
            <person name="Tritt A."/>
            <person name="Lipzen A."/>
            <person name="He G."/>
            <person name="Yan M."/>
            <person name="Ng V."/>
            <person name="Cullen D."/>
            <person name="Martin F."/>
            <person name="Rosso M.-N."/>
            <person name="Henrissat B."/>
            <person name="Hibbett D."/>
            <person name="Martinez A.T."/>
            <person name="Grigoriev I.V."/>
        </authorList>
    </citation>
    <scope>NUCLEOTIDE SEQUENCE</scope>
    <source>
        <strain evidence="1">CBS 506.95</strain>
    </source>
</reference>
<evidence type="ECO:0000313" key="1">
    <source>
        <dbReference type="EMBL" id="KAF9535764.1"/>
    </source>
</evidence>
<dbReference type="InterPro" id="IPR036412">
    <property type="entry name" value="HAD-like_sf"/>
</dbReference>
<comment type="caution">
    <text evidence="1">The sequence shown here is derived from an EMBL/GenBank/DDBJ whole genome shotgun (WGS) entry which is preliminary data.</text>
</comment>
<dbReference type="SUPFAM" id="SSF56784">
    <property type="entry name" value="HAD-like"/>
    <property type="match status" value="1"/>
</dbReference>
<dbReference type="AlphaFoldDB" id="A0A9P6EVS2"/>
<dbReference type="PANTHER" id="PTHR43481:SF4">
    <property type="entry name" value="GLYCEROL-1-PHOSPHATE PHOSPHOHYDROLASE 1-RELATED"/>
    <property type="match status" value="1"/>
</dbReference>
<sequence length="232" mass="25071">MINMESRTFAVDAILFDMDGTLIDSTPGVLSAWQTWSEKYNLGDGLEMAHKTHGRRLHDTLQEYCRINDPHKLMDEVNLFEDEVIRGGPKALPGAVELLSKLMSLPEAEKRWTIVTSASNKYAPAALERAGIPVPPVGVITANDVVECKPHPAPYLAGAALLSTDPKKCLVVEDAISGLNAGHAAKALTLAVCTSTKRELLLASAKPDFIVADLSSVKIDWVDGRILVTLTS</sequence>
<dbReference type="EMBL" id="MU157824">
    <property type="protein sequence ID" value="KAF9535764.1"/>
    <property type="molecule type" value="Genomic_DNA"/>
</dbReference>
<dbReference type="Gene3D" id="1.10.150.240">
    <property type="entry name" value="Putative phosphatase, domain 2"/>
    <property type="match status" value="1"/>
</dbReference>